<organism evidence="1 2">
    <name type="scientific">Aurantiacibacter gilvus</name>
    <dbReference type="NCBI Taxonomy" id="3139141"/>
    <lineage>
        <taxon>Bacteria</taxon>
        <taxon>Pseudomonadati</taxon>
        <taxon>Pseudomonadota</taxon>
        <taxon>Alphaproteobacteria</taxon>
        <taxon>Sphingomonadales</taxon>
        <taxon>Erythrobacteraceae</taxon>
        <taxon>Aurantiacibacter</taxon>
    </lineage>
</organism>
<name>A0ABU9IHJ2_9SPHN</name>
<proteinExistence type="predicted"/>
<dbReference type="EMBL" id="JBBYHV010000002">
    <property type="protein sequence ID" value="MEL1251910.1"/>
    <property type="molecule type" value="Genomic_DNA"/>
</dbReference>
<dbReference type="InterPro" id="IPR012441">
    <property type="entry name" value="DUF1643"/>
</dbReference>
<keyword evidence="2" id="KW-1185">Reference proteome</keyword>
<evidence type="ECO:0000313" key="1">
    <source>
        <dbReference type="EMBL" id="MEL1251910.1"/>
    </source>
</evidence>
<protein>
    <submittedName>
        <fullName evidence="1">DUF1643 domain-containing protein</fullName>
    </submittedName>
</protein>
<accession>A0ABU9IHJ2</accession>
<dbReference type="Pfam" id="PF07799">
    <property type="entry name" value="DUF1643"/>
    <property type="match status" value="1"/>
</dbReference>
<gene>
    <name evidence="1" type="ORF">AAEO60_14630</name>
</gene>
<reference evidence="1 2" key="1">
    <citation type="submission" date="2024-04" db="EMBL/GenBank/DDBJ databases">
        <title>Aurantiacibacter sp. DGU6 16S ribosomal RNA gene Genome sequencing and assembly.</title>
        <authorList>
            <person name="Park S."/>
        </authorList>
    </citation>
    <scope>NUCLEOTIDE SEQUENCE [LARGE SCALE GENOMIC DNA]</scope>
    <source>
        <strain evidence="1 2">DGU6</strain>
    </source>
</reference>
<comment type="caution">
    <text evidence="1">The sequence shown here is derived from an EMBL/GenBank/DDBJ whole genome shotgun (WGS) entry which is preliminary data.</text>
</comment>
<dbReference type="RefSeq" id="WP_341674451.1">
    <property type="nucleotide sequence ID" value="NZ_JBBYHV010000002.1"/>
</dbReference>
<dbReference type="Proteomes" id="UP001497045">
    <property type="component" value="Unassembled WGS sequence"/>
</dbReference>
<sequence>MSAILSPCGSYRYRLERDLSLFGPVGAFIMVNPSTADAELDDQTIRKVKGFATRLGWSRVIVGNVFAYRATDIAQLATVDDPVGPQNGDHLSHILADAESVVCAWGALQKLPPRLRDQWRTVTILADALGRSLQCLGTVKDGHPKHPLLVGYSATVADWSAPLDSDAP</sequence>
<evidence type="ECO:0000313" key="2">
    <source>
        <dbReference type="Proteomes" id="UP001497045"/>
    </source>
</evidence>